<protein>
    <recommendedName>
        <fullName evidence="1">VWFA domain-containing protein</fullName>
    </recommendedName>
</protein>
<proteinExistence type="predicted"/>
<accession>A0A6J4IHJ0</accession>
<dbReference type="InterPro" id="IPR002035">
    <property type="entry name" value="VWF_A"/>
</dbReference>
<organism evidence="2">
    <name type="scientific">uncultured Acidimicrobiales bacterium</name>
    <dbReference type="NCBI Taxonomy" id="310071"/>
    <lineage>
        <taxon>Bacteria</taxon>
        <taxon>Bacillati</taxon>
        <taxon>Actinomycetota</taxon>
        <taxon>Acidimicrobiia</taxon>
        <taxon>Acidimicrobiales</taxon>
        <taxon>environmental samples</taxon>
    </lineage>
</organism>
<gene>
    <name evidence="2" type="ORF">AVDCRST_MAG50-2307</name>
</gene>
<dbReference type="Pfam" id="PF18571">
    <property type="entry name" value="VWA_3_C"/>
    <property type="match status" value="1"/>
</dbReference>
<name>A0A6J4IHJ0_9ACTN</name>
<dbReference type="SUPFAM" id="SSF53300">
    <property type="entry name" value="vWA-like"/>
    <property type="match status" value="1"/>
</dbReference>
<dbReference type="PANTHER" id="PTHR45737">
    <property type="entry name" value="VON WILLEBRAND FACTOR A DOMAIN-CONTAINING PROTEIN 5A"/>
    <property type="match status" value="1"/>
</dbReference>
<feature type="domain" description="VWFA" evidence="1">
    <location>
        <begin position="43"/>
        <end position="231"/>
    </location>
</feature>
<dbReference type="AlphaFoldDB" id="A0A6J4IHJ0"/>
<dbReference type="Gene3D" id="3.40.50.410">
    <property type="entry name" value="von Willebrand factor, type A domain"/>
    <property type="match status" value="1"/>
</dbReference>
<sequence length="442" mass="46432">MTFSASAYQNEYLPEGATEVHAVVTVTSEGGVAPASASGTERAVVLIVDSSGSMNQPSSKIRAAREALAVAISELPDGTWFAVIAGSDLATPAYPPVPPGGVPQLVEASDRTRSEATSVARFLVAQGGTAISTWLDLALVFFASRPNAIKLAYLLTDGQNQHESPETLAAALARCSGVFQCDARGVGADWRVAELRQITSALLGEVDIIKSPDEMDEDFHAFLERAMGKTVADVRLRLWAPQGATVQFVRQVAPTIEDLTDRATAVSPLIGDFPTGAWAGDESRDYHVCVKVAPGAVGEERLAARVSLMVGDLAVSQALVRAIWTNDEAQSARIDPAVAHYTGQAELAAAIREGLDARTSGDDRTATIKLGRAVQLANASGNDGTVRLLQKVVDVEDPATGTVRLKRDVEALDEMALDTRSTRTVRVTKAANPAPPAPGAGA</sequence>
<evidence type="ECO:0000259" key="1">
    <source>
        <dbReference type="PROSITE" id="PS50234"/>
    </source>
</evidence>
<dbReference type="CDD" id="cd00198">
    <property type="entry name" value="vWFA"/>
    <property type="match status" value="1"/>
</dbReference>
<dbReference type="PROSITE" id="PS50234">
    <property type="entry name" value="VWFA"/>
    <property type="match status" value="1"/>
</dbReference>
<evidence type="ECO:0000313" key="2">
    <source>
        <dbReference type="EMBL" id="CAA9252230.1"/>
    </source>
</evidence>
<dbReference type="Pfam" id="PF13768">
    <property type="entry name" value="VWA_3"/>
    <property type="match status" value="1"/>
</dbReference>
<reference evidence="2" key="1">
    <citation type="submission" date="2020-02" db="EMBL/GenBank/DDBJ databases">
        <authorList>
            <person name="Meier V. D."/>
        </authorList>
    </citation>
    <scope>NUCLEOTIDE SEQUENCE</scope>
    <source>
        <strain evidence="2">AVDCRST_MAG50</strain>
    </source>
</reference>
<dbReference type="EMBL" id="CADCTF010000111">
    <property type="protein sequence ID" value="CAA9252230.1"/>
    <property type="molecule type" value="Genomic_DNA"/>
</dbReference>
<dbReference type="Gene3D" id="1.20.120.1690">
    <property type="match status" value="1"/>
</dbReference>
<dbReference type="Gene3D" id="2.60.40.3670">
    <property type="match status" value="1"/>
</dbReference>
<dbReference type="InterPro" id="IPR036465">
    <property type="entry name" value="vWFA_dom_sf"/>
</dbReference>
<dbReference type="InterPro" id="IPR041176">
    <property type="entry name" value="VWA_3_C"/>
</dbReference>
<dbReference type="SMART" id="SM00327">
    <property type="entry name" value="VWA"/>
    <property type="match status" value="1"/>
</dbReference>
<dbReference type="PANTHER" id="PTHR45737:SF6">
    <property type="entry name" value="VON WILLEBRAND FACTOR A DOMAIN-CONTAINING PROTEIN 5A"/>
    <property type="match status" value="1"/>
</dbReference>